<evidence type="ECO:0000259" key="2">
    <source>
        <dbReference type="PROSITE" id="PS50222"/>
    </source>
</evidence>
<dbReference type="AlphaFoldDB" id="A0A0P1AD84"/>
<dbReference type="InterPro" id="IPR011992">
    <property type="entry name" value="EF-hand-dom_pair"/>
</dbReference>
<dbReference type="GO" id="GO:0005509">
    <property type="term" value="F:calcium ion binding"/>
    <property type="evidence" value="ECO:0007669"/>
    <property type="project" value="InterPro"/>
</dbReference>
<dbReference type="PROSITE" id="PS50222">
    <property type="entry name" value="EF_HAND_2"/>
    <property type="match status" value="1"/>
</dbReference>
<dbReference type="SUPFAM" id="SSF47473">
    <property type="entry name" value="EF-hand"/>
    <property type="match status" value="1"/>
</dbReference>
<dbReference type="Gene3D" id="1.20.890.10">
    <property type="entry name" value="cAMP-dependent protein kinase regulatory subunit, dimerization-anchoring domain"/>
    <property type="match status" value="1"/>
</dbReference>
<dbReference type="Pfam" id="PF13499">
    <property type="entry name" value="EF-hand_7"/>
    <property type="match status" value="1"/>
</dbReference>
<sequence>MEVNRIFTAEQIAVPPDLPHVLKDWTKAVIRANPSDLLTFSQLWFQEKMTQLSEREAIESQLQRMRQLFKTYDVEGQGRMEVKNLGKFLSKDLGIDGYEDGSPAELLDDLVMELDPDNTGLVELQDIIQWYKQR</sequence>
<keyword evidence="4" id="KW-1185">Reference proteome</keyword>
<accession>A0A0P1AD84</accession>
<dbReference type="SMART" id="SM00394">
    <property type="entry name" value="RIIa"/>
    <property type="match status" value="1"/>
</dbReference>
<dbReference type="Proteomes" id="UP000054928">
    <property type="component" value="Unassembled WGS sequence"/>
</dbReference>
<dbReference type="CDD" id="cd22985">
    <property type="entry name" value="DD_CrRSP11-like"/>
    <property type="match status" value="1"/>
</dbReference>
<proteinExistence type="predicted"/>
<dbReference type="STRING" id="4781.A0A0P1AD84"/>
<organism evidence="3 4">
    <name type="scientific">Plasmopara halstedii</name>
    <name type="common">Downy mildew of sunflower</name>
    <dbReference type="NCBI Taxonomy" id="4781"/>
    <lineage>
        <taxon>Eukaryota</taxon>
        <taxon>Sar</taxon>
        <taxon>Stramenopiles</taxon>
        <taxon>Oomycota</taxon>
        <taxon>Peronosporomycetes</taxon>
        <taxon>Peronosporales</taxon>
        <taxon>Peronosporaceae</taxon>
        <taxon>Plasmopara</taxon>
    </lineage>
</organism>
<dbReference type="OMA" id="VAMNGRM"/>
<dbReference type="OrthoDB" id="10067602at2759"/>
<dbReference type="GeneID" id="36403559"/>
<dbReference type="PROSITE" id="PS00018">
    <property type="entry name" value="EF_HAND_1"/>
    <property type="match status" value="1"/>
</dbReference>
<dbReference type="Gene3D" id="1.10.238.10">
    <property type="entry name" value="EF-hand"/>
    <property type="match status" value="1"/>
</dbReference>
<evidence type="ECO:0000313" key="4">
    <source>
        <dbReference type="Proteomes" id="UP000054928"/>
    </source>
</evidence>
<keyword evidence="1" id="KW-0106">Calcium</keyword>
<dbReference type="SUPFAM" id="SSF47391">
    <property type="entry name" value="Dimerization-anchoring domain of cAMP-dependent PK regulatory subunit"/>
    <property type="match status" value="1"/>
</dbReference>
<reference evidence="4" key="1">
    <citation type="submission" date="2014-09" db="EMBL/GenBank/DDBJ databases">
        <authorList>
            <person name="Sharma Rahul"/>
            <person name="Thines Marco"/>
        </authorList>
    </citation>
    <scope>NUCLEOTIDE SEQUENCE [LARGE SCALE GENOMIC DNA]</scope>
</reference>
<evidence type="ECO:0000313" key="3">
    <source>
        <dbReference type="EMBL" id="CEG38426.1"/>
    </source>
</evidence>
<dbReference type="InterPro" id="IPR002048">
    <property type="entry name" value="EF_hand_dom"/>
</dbReference>
<dbReference type="InterPro" id="IPR003117">
    <property type="entry name" value="cAMP_dep_PK_reg_su_I/II_a/b"/>
</dbReference>
<dbReference type="InterPro" id="IPR018247">
    <property type="entry name" value="EF_Hand_1_Ca_BS"/>
</dbReference>
<dbReference type="RefSeq" id="XP_024574795.1">
    <property type="nucleotide sequence ID" value="XM_024723861.1"/>
</dbReference>
<dbReference type="EMBL" id="CCYD01000322">
    <property type="protein sequence ID" value="CEG38426.1"/>
    <property type="molecule type" value="Genomic_DNA"/>
</dbReference>
<name>A0A0P1AD84_PLAHL</name>
<dbReference type="Pfam" id="PF02197">
    <property type="entry name" value="RIIa"/>
    <property type="match status" value="1"/>
</dbReference>
<feature type="domain" description="EF-hand" evidence="2">
    <location>
        <begin position="60"/>
        <end position="95"/>
    </location>
</feature>
<protein>
    <submittedName>
        <fullName evidence="3">Radial spoke protein 11</fullName>
    </submittedName>
</protein>
<evidence type="ECO:0000256" key="1">
    <source>
        <dbReference type="ARBA" id="ARBA00022837"/>
    </source>
</evidence>